<feature type="compositionally biased region" description="Acidic residues" evidence="1">
    <location>
        <begin position="470"/>
        <end position="483"/>
    </location>
</feature>
<feature type="compositionally biased region" description="Basic and acidic residues" evidence="1">
    <location>
        <begin position="162"/>
        <end position="179"/>
    </location>
</feature>
<feature type="region of interest" description="Disordered" evidence="1">
    <location>
        <begin position="524"/>
        <end position="569"/>
    </location>
</feature>
<reference evidence="2" key="1">
    <citation type="journal article" date="2020" name="Phytopathology">
        <title>Genome sequence and comparative analysis of Colletotrichum gloeosporioides isolated from Liriodendron leaves.</title>
        <authorList>
            <person name="Fu F.F."/>
            <person name="Hao Z."/>
            <person name="Wang P."/>
            <person name="Lu Y."/>
            <person name="Xue L.J."/>
            <person name="Wei G."/>
            <person name="Tian Y."/>
            <person name="Baishi H."/>
            <person name="Xu H."/>
            <person name="Shi J."/>
            <person name="Cheng T."/>
            <person name="Wang G."/>
            <person name="Yi Y."/>
            <person name="Chen J."/>
        </authorList>
    </citation>
    <scope>NUCLEOTIDE SEQUENCE</scope>
    <source>
        <strain evidence="2">Lc1</strain>
    </source>
</reference>
<dbReference type="GeneID" id="69019538"/>
<feature type="region of interest" description="Disordered" evidence="1">
    <location>
        <begin position="461"/>
        <end position="504"/>
    </location>
</feature>
<dbReference type="AlphaFoldDB" id="A0A8H4FHA0"/>
<gene>
    <name evidence="2" type="ORF">GCG54_00012418</name>
</gene>
<reference evidence="2" key="2">
    <citation type="submission" date="2020-03" db="EMBL/GenBank/DDBJ databases">
        <authorList>
            <person name="Fu F.-F."/>
            <person name="Chen J."/>
        </authorList>
    </citation>
    <scope>NUCLEOTIDE SEQUENCE</scope>
    <source>
        <strain evidence="2">Lc1</strain>
    </source>
</reference>
<dbReference type="RefSeq" id="XP_045261331.1">
    <property type="nucleotide sequence ID" value="XM_045412296.1"/>
</dbReference>
<accession>A0A8H4FHA0</accession>
<dbReference type="EMBL" id="WVTB01000065">
    <property type="protein sequence ID" value="KAF3802172.1"/>
    <property type="molecule type" value="Genomic_DNA"/>
</dbReference>
<proteinExistence type="predicted"/>
<sequence length="665" mass="72421">MPETSVFEAALAAVPDEVRWCLRCLGWYAGEFKGNRGQFCQDVDFACSGAVGGPDEKCARCPTTEKHKCLTIPDSVWKLAREIIARRRAMIDFEKKNPMRDISAADRQALKADFKIVRDCTREYYRDSEKRDAEHVEDSEDEDDTPPRRKRPRRYVSSILYDEFHDSEPETVRDEHSQQERASANTHADDDLQNLPRASVGSRVQERSPAVPDGTEHLLQAASNAVKKVARLNAIKPEADKRFATAALQYFGLGPNVPNNQAPGVSQLLRQTGHHADGAAREAAGEVSRISGELKDAHTRLGEAVFAIVASGGVPPEISGDEAILGHLSRHPVHPAVMVSSNFGPAFATGIETRWCLRCLKWYAGKSKNKRGQECQELDFTCSGASGEGRYLFPLLPRIADSLPRQMRAIPPSQWLRAQNVIARRRAILELRQLHPGAEISSDDTSAVVRALAAVQSGTENYYSRLENNDDKDDDSDSDDAREDDVQTASFPVDADTRPRRSVPTVNYSRSALYPAETLKAFRSAGKDRISSKTSTSNPAAAPIPRPVSRQDPFLPSAGPAEPVPAGSAVLDPGGIAGALAVSRHATPAPAAAMAAPDRFARVREAIGEVSRLTAARNEAINRLGEAFFDAVVPGEPAPVTHLSEDQVQNVLTMLGQAGGNFGNE</sequence>
<keyword evidence="3" id="KW-1185">Reference proteome</keyword>
<dbReference type="Proteomes" id="UP000613401">
    <property type="component" value="Unassembled WGS sequence"/>
</dbReference>
<evidence type="ECO:0000256" key="1">
    <source>
        <dbReference type="SAM" id="MobiDB-lite"/>
    </source>
</evidence>
<comment type="caution">
    <text evidence="2">The sequence shown here is derived from an EMBL/GenBank/DDBJ whole genome shotgun (WGS) entry which is preliminary data.</text>
</comment>
<name>A0A8H4FHA0_COLGL</name>
<evidence type="ECO:0000313" key="3">
    <source>
        <dbReference type="Proteomes" id="UP000613401"/>
    </source>
</evidence>
<organism evidence="2 3">
    <name type="scientific">Colletotrichum gloeosporioides</name>
    <name type="common">Anthracnose fungus</name>
    <name type="synonym">Glomerella cingulata</name>
    <dbReference type="NCBI Taxonomy" id="474922"/>
    <lineage>
        <taxon>Eukaryota</taxon>
        <taxon>Fungi</taxon>
        <taxon>Dikarya</taxon>
        <taxon>Ascomycota</taxon>
        <taxon>Pezizomycotina</taxon>
        <taxon>Sordariomycetes</taxon>
        <taxon>Hypocreomycetidae</taxon>
        <taxon>Glomerellales</taxon>
        <taxon>Glomerellaceae</taxon>
        <taxon>Colletotrichum</taxon>
        <taxon>Colletotrichum gloeosporioides species complex</taxon>
    </lineage>
</organism>
<feature type="region of interest" description="Disordered" evidence="1">
    <location>
        <begin position="128"/>
        <end position="214"/>
    </location>
</feature>
<evidence type="ECO:0000313" key="2">
    <source>
        <dbReference type="EMBL" id="KAF3802172.1"/>
    </source>
</evidence>
<protein>
    <submittedName>
        <fullName evidence="2">Uncharacterized protein</fullName>
    </submittedName>
</protein>